<dbReference type="Pfam" id="PF18074">
    <property type="entry name" value="PriA_C"/>
    <property type="match status" value="1"/>
</dbReference>
<dbReference type="InterPro" id="IPR014001">
    <property type="entry name" value="Helicase_ATP-bd"/>
</dbReference>
<evidence type="ECO:0000256" key="1">
    <source>
        <dbReference type="ARBA" id="ARBA00022515"/>
    </source>
</evidence>
<dbReference type="SUPFAM" id="SSF52540">
    <property type="entry name" value="P-loop containing nucleoside triphosphate hydrolases"/>
    <property type="match status" value="1"/>
</dbReference>
<keyword evidence="7 12" id="KW-0862">Zinc</keyword>
<dbReference type="EMBL" id="FNNG01000006">
    <property type="protein sequence ID" value="SDX07753.1"/>
    <property type="molecule type" value="Genomic_DNA"/>
</dbReference>
<dbReference type="InterPro" id="IPR041236">
    <property type="entry name" value="PriA_C"/>
</dbReference>
<feature type="binding site" evidence="12">
    <location>
        <position position="562"/>
    </location>
    <ligand>
        <name>Zn(2+)</name>
        <dbReference type="ChEBI" id="CHEBI:29105"/>
        <label>1</label>
    </ligand>
</feature>
<dbReference type="GO" id="GO:0006302">
    <property type="term" value="P:double-strand break repair"/>
    <property type="evidence" value="ECO:0007669"/>
    <property type="project" value="InterPro"/>
</dbReference>
<dbReference type="SMART" id="SM00490">
    <property type="entry name" value="HELICc"/>
    <property type="match status" value="1"/>
</dbReference>
<dbReference type="Gene3D" id="3.40.50.300">
    <property type="entry name" value="P-loop containing nucleotide triphosphate hydrolases"/>
    <property type="match status" value="2"/>
</dbReference>
<keyword evidence="5 12" id="KW-0378">Hydrolase</keyword>
<dbReference type="Pfam" id="PF00271">
    <property type="entry name" value="Helicase_C"/>
    <property type="match status" value="1"/>
</dbReference>
<dbReference type="GO" id="GO:0008270">
    <property type="term" value="F:zinc ion binding"/>
    <property type="evidence" value="ECO:0007669"/>
    <property type="project" value="UniProtKB-UniRule"/>
</dbReference>
<dbReference type="InterPro" id="IPR005259">
    <property type="entry name" value="PriA"/>
</dbReference>
<evidence type="ECO:0000256" key="5">
    <source>
        <dbReference type="ARBA" id="ARBA00022801"/>
    </source>
</evidence>
<dbReference type="NCBIfam" id="TIGR00595">
    <property type="entry name" value="priA"/>
    <property type="match status" value="1"/>
</dbReference>
<dbReference type="HAMAP" id="MF_00983">
    <property type="entry name" value="PriA"/>
    <property type="match status" value="1"/>
</dbReference>
<evidence type="ECO:0000313" key="16">
    <source>
        <dbReference type="Proteomes" id="UP000198828"/>
    </source>
</evidence>
<comment type="cofactor">
    <cofactor evidence="12">
        <name>Zn(2+)</name>
        <dbReference type="ChEBI" id="CHEBI:29105"/>
    </cofactor>
    <text evidence="12">Binds 2 zinc ions per subunit.</text>
</comment>
<feature type="binding site" evidence="12">
    <location>
        <position position="534"/>
    </location>
    <ligand>
        <name>Zn(2+)</name>
        <dbReference type="ChEBI" id="CHEBI:29105"/>
        <label>2</label>
    </ligand>
</feature>
<organism evidence="15 16">
    <name type="scientific">Tepidimicrobium xylanilyticum</name>
    <dbReference type="NCBI Taxonomy" id="1123352"/>
    <lineage>
        <taxon>Bacteria</taxon>
        <taxon>Bacillati</taxon>
        <taxon>Bacillota</taxon>
        <taxon>Tissierellia</taxon>
        <taxon>Tissierellales</taxon>
        <taxon>Tepidimicrobiaceae</taxon>
        <taxon>Tepidimicrobium</taxon>
    </lineage>
</organism>
<feature type="binding site" evidence="12">
    <location>
        <position position="525"/>
    </location>
    <ligand>
        <name>Zn(2+)</name>
        <dbReference type="ChEBI" id="CHEBI:29105"/>
        <label>1</label>
    </ligand>
</feature>
<evidence type="ECO:0000256" key="12">
    <source>
        <dbReference type="HAMAP-Rule" id="MF_00983"/>
    </source>
</evidence>
<dbReference type="Proteomes" id="UP000198828">
    <property type="component" value="Unassembled WGS sequence"/>
</dbReference>
<feature type="binding site" evidence="12">
    <location>
        <position position="565"/>
    </location>
    <ligand>
        <name>Zn(2+)</name>
        <dbReference type="ChEBI" id="CHEBI:29105"/>
        <label>1</label>
    </ligand>
</feature>
<dbReference type="Gene3D" id="3.40.1440.60">
    <property type="entry name" value="PriA, 3(prime) DNA-binding domain"/>
    <property type="match status" value="1"/>
</dbReference>
<keyword evidence="2 12" id="KW-0235">DNA replication</keyword>
<dbReference type="PROSITE" id="PS51194">
    <property type="entry name" value="HELICASE_CTER"/>
    <property type="match status" value="1"/>
</dbReference>
<evidence type="ECO:0000313" key="15">
    <source>
        <dbReference type="EMBL" id="SDX07753.1"/>
    </source>
</evidence>
<dbReference type="InterPro" id="IPR040498">
    <property type="entry name" value="PriA_CRR"/>
</dbReference>
<comment type="catalytic activity">
    <reaction evidence="11 12">
        <text>ATP + H2O = ADP + phosphate + H(+)</text>
        <dbReference type="Rhea" id="RHEA:13065"/>
        <dbReference type="ChEBI" id="CHEBI:15377"/>
        <dbReference type="ChEBI" id="CHEBI:15378"/>
        <dbReference type="ChEBI" id="CHEBI:30616"/>
        <dbReference type="ChEBI" id="CHEBI:43474"/>
        <dbReference type="ChEBI" id="CHEBI:456216"/>
        <dbReference type="EC" id="5.6.2.4"/>
    </reaction>
</comment>
<dbReference type="AlphaFoldDB" id="A0A1H2YR70"/>
<name>A0A1H2YR70_9FIRM</name>
<evidence type="ECO:0000256" key="3">
    <source>
        <dbReference type="ARBA" id="ARBA00022723"/>
    </source>
</evidence>
<evidence type="ECO:0000256" key="10">
    <source>
        <dbReference type="ARBA" id="ARBA00023235"/>
    </source>
</evidence>
<evidence type="ECO:0000256" key="6">
    <source>
        <dbReference type="ARBA" id="ARBA00022806"/>
    </source>
</evidence>
<keyword evidence="6 12" id="KW-0347">Helicase</keyword>
<evidence type="ECO:0000256" key="2">
    <source>
        <dbReference type="ARBA" id="ARBA00022705"/>
    </source>
</evidence>
<keyword evidence="16" id="KW-1185">Reference proteome</keyword>
<keyword evidence="9 12" id="KW-0238">DNA-binding</keyword>
<comment type="subunit">
    <text evidence="12">Component of the replication restart primosome.</text>
</comment>
<dbReference type="GO" id="GO:0006269">
    <property type="term" value="P:DNA replication, synthesis of primer"/>
    <property type="evidence" value="ECO:0007669"/>
    <property type="project" value="UniProtKB-KW"/>
</dbReference>
<dbReference type="FunFam" id="3.40.50.300:FF:000489">
    <property type="entry name" value="Primosome assembly protein PriA"/>
    <property type="match status" value="1"/>
</dbReference>
<protein>
    <recommendedName>
        <fullName evidence="12">Replication restart protein PriA</fullName>
    </recommendedName>
    <alternativeName>
        <fullName evidence="12">ATP-dependent DNA helicase PriA</fullName>
        <ecNumber evidence="12">5.6.2.4</ecNumber>
    </alternativeName>
    <alternativeName>
        <fullName evidence="12">DNA 3'-5' helicase PriA</fullName>
    </alternativeName>
</protein>
<dbReference type="GO" id="GO:0016887">
    <property type="term" value="F:ATP hydrolysis activity"/>
    <property type="evidence" value="ECO:0007669"/>
    <property type="project" value="RHEA"/>
</dbReference>
<accession>A0A1H2YR70</accession>
<dbReference type="InterPro" id="IPR001650">
    <property type="entry name" value="Helicase_C-like"/>
</dbReference>
<dbReference type="NCBIfam" id="NF004066">
    <property type="entry name" value="PRK05580.1-3"/>
    <property type="match status" value="1"/>
</dbReference>
<dbReference type="GO" id="GO:0005524">
    <property type="term" value="F:ATP binding"/>
    <property type="evidence" value="ECO:0007669"/>
    <property type="project" value="UniProtKB-UniRule"/>
</dbReference>
<dbReference type="GO" id="GO:0006310">
    <property type="term" value="P:DNA recombination"/>
    <property type="evidence" value="ECO:0007669"/>
    <property type="project" value="InterPro"/>
</dbReference>
<dbReference type="InterPro" id="IPR027417">
    <property type="entry name" value="P-loop_NTPase"/>
</dbReference>
<evidence type="ECO:0000256" key="11">
    <source>
        <dbReference type="ARBA" id="ARBA00048988"/>
    </source>
</evidence>
<evidence type="ECO:0000259" key="13">
    <source>
        <dbReference type="PROSITE" id="PS51192"/>
    </source>
</evidence>
<dbReference type="OrthoDB" id="9759544at2"/>
<dbReference type="Pfam" id="PF00270">
    <property type="entry name" value="DEAD"/>
    <property type="match status" value="1"/>
</dbReference>
<proteinExistence type="inferred from homology"/>
<evidence type="ECO:0000256" key="8">
    <source>
        <dbReference type="ARBA" id="ARBA00022840"/>
    </source>
</evidence>
<feature type="domain" description="Helicase C-terminal" evidence="14">
    <location>
        <begin position="557"/>
        <end position="722"/>
    </location>
</feature>
<dbReference type="EC" id="5.6.2.4" evidence="12"/>
<dbReference type="GO" id="GO:0003677">
    <property type="term" value="F:DNA binding"/>
    <property type="evidence" value="ECO:0007669"/>
    <property type="project" value="UniProtKB-UniRule"/>
</dbReference>
<dbReference type="RefSeq" id="WP_093752735.1">
    <property type="nucleotide sequence ID" value="NZ_FNNG01000006.1"/>
</dbReference>
<comment type="function">
    <text evidence="12">Initiates the restart of stalled replication forks, which reloads the replicative helicase on sites other than the origin of replication. Recognizes and binds to abandoned replication forks and remodels them to uncover a helicase loading site. Promotes assembly of the primosome at these replication forks.</text>
</comment>
<keyword evidence="10 12" id="KW-0413">Isomerase</keyword>
<dbReference type="InterPro" id="IPR042115">
    <property type="entry name" value="PriA_3primeBD_sf"/>
</dbReference>
<reference evidence="15 16" key="1">
    <citation type="submission" date="2016-10" db="EMBL/GenBank/DDBJ databases">
        <authorList>
            <person name="de Groot N.N."/>
        </authorList>
    </citation>
    <scope>NUCLEOTIDE SEQUENCE [LARGE SCALE GENOMIC DNA]</scope>
    <source>
        <strain evidence="15 16">DSM 23310</strain>
    </source>
</reference>
<feature type="binding site" evidence="12">
    <location>
        <position position="549"/>
    </location>
    <ligand>
        <name>Zn(2+)</name>
        <dbReference type="ChEBI" id="CHEBI:29105"/>
        <label>2</label>
    </ligand>
</feature>
<feature type="domain" description="Helicase ATP-binding" evidence="13">
    <location>
        <begin position="294"/>
        <end position="460"/>
    </location>
</feature>
<dbReference type="PANTHER" id="PTHR30580">
    <property type="entry name" value="PRIMOSOMAL PROTEIN N"/>
    <property type="match status" value="1"/>
</dbReference>
<dbReference type="PANTHER" id="PTHR30580:SF0">
    <property type="entry name" value="PRIMOSOMAL PROTEIN N"/>
    <property type="match status" value="1"/>
</dbReference>
<sequence>MNKKFAQVIIDNKSSSTDKPYTYLIDSDLVELVEEGMRVLVPFGLGNRVVKGIVIKIEENYFGSHKLKKIIDVIDDKPLISKDLIDLSIWMSEKYLSPYIDAFKAVLPPGDFKEVKTNILLEEVHDDIYNTLDTLEKSVVTIIHNNKGKIELGELKEQMNNRLTNKIIRQLESKGILTTSMEIQTSIEPKYEKYVYLKNRFNSREELNQKIGKRSYKQLEIAEFLFDKGEIPLKELMMEVNSSISTIKSMEKKGLIQIVNREIFRSPIKEDISPYKKHELTLEQRNCFDTIMDHINRNQSSKFLIHGVTGSGKTEIYLQLVEEMINKGKESIVLVPEISLTPQTVQRFVGRFGDRVAVLHSKLSYGERFDQWRKIREGKVKIAVGARSAVFAPFSNLGLIVIDEEHESTYKSSMNPKYDTLQVAEKRCDQFGSTLVIASATPSVESYYRSIKGEYKLLNLKKRIMNRELPFVKIIDMREELNSGNKSIFSKELYEAIEENLKDNKQTILFLNRRGHSTFVSCRQCGYVVKCNKCSISMTYHLKENRLKCHYCGLAISPPNICPVCKSKYIKYFGIGTEKVEEFTKRLFPNAVVKRMDLDTTSKKGSYESILNNMKEEKIDILIGTQMVAKGLDFKNVTLVGIIAADTSLNLPDFRSPERTFQLITQVAGRAGRGDFEGKVIVQTYNPEHYSIQLAQEYNYLAFYNKEVLIRKEFNYPPFTNIISIIIYGEDVKRVIIKSKEFYKILINNLKQINLIDFVDNIIGPFPAPLERIKNNYRYQIIIKCKNEYLDKLKTAIEWVFIYNRYKVDVTGIKFNIDINPNSIL</sequence>
<dbReference type="Pfam" id="PF17764">
    <property type="entry name" value="PriA_3primeBD"/>
    <property type="match status" value="1"/>
</dbReference>
<dbReference type="GO" id="GO:0043138">
    <property type="term" value="F:3'-5' DNA helicase activity"/>
    <property type="evidence" value="ECO:0007669"/>
    <property type="project" value="UniProtKB-EC"/>
</dbReference>
<keyword evidence="8 12" id="KW-0067">ATP-binding</keyword>
<keyword evidence="4 12" id="KW-0547">Nucleotide-binding</keyword>
<dbReference type="Pfam" id="PF18319">
    <property type="entry name" value="Zn_ribbon_PriA"/>
    <property type="match status" value="1"/>
</dbReference>
<dbReference type="GO" id="GO:1990077">
    <property type="term" value="C:primosome complex"/>
    <property type="evidence" value="ECO:0007669"/>
    <property type="project" value="UniProtKB-UniRule"/>
</dbReference>
<dbReference type="FunFam" id="3.40.1440.60:FF:000001">
    <property type="entry name" value="Primosomal protein N"/>
    <property type="match status" value="1"/>
</dbReference>
<dbReference type="InterPro" id="IPR011545">
    <property type="entry name" value="DEAD/DEAH_box_helicase_dom"/>
</dbReference>
<gene>
    <name evidence="12" type="primary">priA</name>
    <name evidence="15" type="ORF">SAMN05660923_01699</name>
</gene>
<evidence type="ECO:0000256" key="4">
    <source>
        <dbReference type="ARBA" id="ARBA00022741"/>
    </source>
</evidence>
<dbReference type="GO" id="GO:0006270">
    <property type="term" value="P:DNA replication initiation"/>
    <property type="evidence" value="ECO:0007669"/>
    <property type="project" value="TreeGrafter"/>
</dbReference>
<evidence type="ECO:0000259" key="14">
    <source>
        <dbReference type="PROSITE" id="PS51194"/>
    </source>
</evidence>
<evidence type="ECO:0000256" key="7">
    <source>
        <dbReference type="ARBA" id="ARBA00022833"/>
    </source>
</evidence>
<dbReference type="CDD" id="cd17929">
    <property type="entry name" value="DEXHc_priA"/>
    <property type="match status" value="1"/>
</dbReference>
<comment type="catalytic activity">
    <reaction evidence="12">
        <text>Couples ATP hydrolysis with the unwinding of duplex DNA by translocating in the 3'-5' direction.</text>
        <dbReference type="EC" id="5.6.2.4"/>
    </reaction>
</comment>
<evidence type="ECO:0000256" key="9">
    <source>
        <dbReference type="ARBA" id="ARBA00023125"/>
    </source>
</evidence>
<keyword evidence="1 12" id="KW-0639">Primosome</keyword>
<feature type="binding site" evidence="12">
    <location>
        <position position="531"/>
    </location>
    <ligand>
        <name>Zn(2+)</name>
        <dbReference type="ChEBI" id="CHEBI:29105"/>
        <label>2</label>
    </ligand>
</feature>
<keyword evidence="3 12" id="KW-0479">Metal-binding</keyword>
<dbReference type="InterPro" id="IPR041222">
    <property type="entry name" value="PriA_3primeBD"/>
</dbReference>
<dbReference type="CDD" id="cd18804">
    <property type="entry name" value="SF2_C_priA"/>
    <property type="match status" value="1"/>
</dbReference>
<feature type="binding site" evidence="12">
    <location>
        <position position="522"/>
    </location>
    <ligand>
        <name>Zn(2+)</name>
        <dbReference type="ChEBI" id="CHEBI:29105"/>
        <label>1</label>
    </ligand>
</feature>
<comment type="similarity">
    <text evidence="12">Belongs to the helicase family. PriA subfamily.</text>
</comment>
<dbReference type="SMART" id="SM00487">
    <property type="entry name" value="DEXDc"/>
    <property type="match status" value="1"/>
</dbReference>
<feature type="binding site" evidence="12">
    <location>
        <position position="552"/>
    </location>
    <ligand>
        <name>Zn(2+)</name>
        <dbReference type="ChEBI" id="CHEBI:29105"/>
        <label>2</label>
    </ligand>
</feature>
<dbReference type="PROSITE" id="PS51192">
    <property type="entry name" value="HELICASE_ATP_BIND_1"/>
    <property type="match status" value="1"/>
</dbReference>